<reference evidence="1 2" key="1">
    <citation type="submission" date="2020-02" db="EMBL/GenBank/DDBJ databases">
        <title>Complete genome sequence of the novel Campylobacter species Candidatus Campylobacter infans.</title>
        <authorList>
            <person name="Duim B."/>
            <person name="Zomer A."/>
            <person name="van der Graaf L."/>
            <person name="Wagenaar J."/>
        </authorList>
    </citation>
    <scope>NUCLEOTIDE SEQUENCE [LARGE SCALE GENOMIC DNA]</scope>
    <source>
        <strain evidence="1 2">19S00001</strain>
    </source>
</reference>
<dbReference type="Proteomes" id="UP000509414">
    <property type="component" value="Chromosome"/>
</dbReference>
<dbReference type="RefSeq" id="WP_178697136.1">
    <property type="nucleotide sequence ID" value="NZ_CP049075.1"/>
</dbReference>
<dbReference type="Pfam" id="PF11186">
    <property type="entry name" value="DUF2972"/>
    <property type="match status" value="1"/>
</dbReference>
<name>A0A7H9CPA0_9BACT</name>
<gene>
    <name evidence="1" type="ORF">CINF_1599</name>
</gene>
<dbReference type="KEGG" id="cinf:CINF_1599"/>
<dbReference type="InterPro" id="IPR021353">
    <property type="entry name" value="DUF2972"/>
</dbReference>
<protein>
    <submittedName>
        <fullName evidence="1">DUF2972 domain-containing protein</fullName>
    </submittedName>
</protein>
<evidence type="ECO:0000313" key="2">
    <source>
        <dbReference type="Proteomes" id="UP000509414"/>
    </source>
</evidence>
<dbReference type="EMBL" id="CP049075">
    <property type="protein sequence ID" value="QLI06074.1"/>
    <property type="molecule type" value="Genomic_DNA"/>
</dbReference>
<sequence>MTINEICAIGKVEQNEQSTQIIQQYQDYITRWLDSDEFKQNHAQKPYPPLINPAKMEYEGSDPLHAWVLNMPLPKYYDFVAFGSHASGFHSAIPAFMGLCGVMRTMLIREDYSTPQRYKGSKGNYIRIFEELLRYRVCGFKRVYLQLTDMVFDEDTKKLYSLIDASKALNVVRDPIKVLTGMAACPHRPEMMVIKDNQECAFGLTLDKNPHQILKNYIYYCNSGLTTDVRSDEISLMPNINSIDLWLCDPSQSFHDGATFNLLSASLKNIKLKQTDDFVGDKAFDTMCELAEHFGFDKPKEEDKWLFEQRVSDYKHLIPMHLYAHPNMLLYTDKKLKTPTQLSQELVDESAKLAVISQFEPRNFTAKHLDISELFELADPTLCVFLHGYEDGIKLLKNPKLLKKCQKYIKELSSAMKDKAIEEKTKKFSVDDAIEYFKTHKLQRQILKFSMKQHLFMLEKFQPDIIQSWQGYQRFLELCKDDEPLNPDDLNGTQAQVVAY</sequence>
<organism evidence="1 2">
    <name type="scientific">Candidatus Campylobacter infans</name>
    <dbReference type="NCBI Taxonomy" id="2561898"/>
    <lineage>
        <taxon>Bacteria</taxon>
        <taxon>Pseudomonadati</taxon>
        <taxon>Campylobacterota</taxon>
        <taxon>Epsilonproteobacteria</taxon>
        <taxon>Campylobacterales</taxon>
        <taxon>Campylobacteraceae</taxon>
        <taxon>Campylobacter</taxon>
    </lineage>
</organism>
<evidence type="ECO:0000313" key="1">
    <source>
        <dbReference type="EMBL" id="QLI06074.1"/>
    </source>
</evidence>
<proteinExistence type="predicted"/>
<dbReference type="AlphaFoldDB" id="A0A7H9CPA0"/>
<keyword evidence="2" id="KW-1185">Reference proteome</keyword>
<accession>A0A7H9CPA0</accession>